<evidence type="ECO:0000313" key="4">
    <source>
        <dbReference type="EMBL" id="AIY83855.1"/>
    </source>
</evidence>
<dbReference type="InterPro" id="IPR050272">
    <property type="entry name" value="Isochorismatase-like_hydrls"/>
</dbReference>
<protein>
    <submittedName>
        <fullName evidence="4">Isochorismatase family protein</fullName>
    </submittedName>
</protein>
<dbReference type="PANTHER" id="PTHR43540:SF14">
    <property type="entry name" value="ISOCHORISMATASE"/>
    <property type="match status" value="1"/>
</dbReference>
<dbReference type="Proteomes" id="UP000030635">
    <property type="component" value="Chromosome"/>
</dbReference>
<dbReference type="AlphaFoldDB" id="A0A0A7FY77"/>
<proteinExistence type="inferred from homology"/>
<gene>
    <name evidence="4" type="ORF">U729_2990</name>
</gene>
<organism evidence="4 5">
    <name type="scientific">Clostridium baratii str. Sullivan</name>
    <dbReference type="NCBI Taxonomy" id="1415775"/>
    <lineage>
        <taxon>Bacteria</taxon>
        <taxon>Bacillati</taxon>
        <taxon>Bacillota</taxon>
        <taxon>Clostridia</taxon>
        <taxon>Eubacteriales</taxon>
        <taxon>Clostridiaceae</taxon>
        <taxon>Clostridium</taxon>
    </lineage>
</organism>
<reference evidence="4 5" key="1">
    <citation type="journal article" date="2015" name="Infect. Genet. Evol.">
        <title>Genomic sequences of six botulinum neurotoxin-producing strains representing three clostridial species illustrate the mobility and diversity of botulinum neurotoxin genes.</title>
        <authorList>
            <person name="Smith T.J."/>
            <person name="Hill K.K."/>
            <person name="Xie G."/>
            <person name="Foley B.T."/>
            <person name="Williamson C.H."/>
            <person name="Foster J.T."/>
            <person name="Johnson S.L."/>
            <person name="Chertkov O."/>
            <person name="Teshima H."/>
            <person name="Gibbons H.S."/>
            <person name="Johnsky L.A."/>
            <person name="Karavis M.A."/>
            <person name="Smith L.A."/>
        </authorList>
    </citation>
    <scope>NUCLEOTIDE SEQUENCE [LARGE SCALE GENOMIC DNA]</scope>
    <source>
        <strain evidence="4">Sullivan</strain>
    </source>
</reference>
<dbReference type="HOGENOM" id="CLU_068979_5_5_9"/>
<evidence type="ECO:0000256" key="1">
    <source>
        <dbReference type="ARBA" id="ARBA00006336"/>
    </source>
</evidence>
<dbReference type="GO" id="GO:0016787">
    <property type="term" value="F:hydrolase activity"/>
    <property type="evidence" value="ECO:0007669"/>
    <property type="project" value="UniProtKB-KW"/>
</dbReference>
<dbReference type="KEGG" id="cbv:U729_2990"/>
<comment type="similarity">
    <text evidence="1">Belongs to the isochorismatase family.</text>
</comment>
<sequence>MNKKALLVVDVQTALVLEKPFAVEEVISNIKSLLKICRENDVEIIYVRHNGEVGTELEPNTDGWSIYNEIKPIGNEKIINKNFNSAFRGTELKEYLDKKGIKELILTGMQTEYCIDATCKVAFEYGFKVIIPEKTNMTFNNEYMSAEFIYKYYNFNIFDRRFATVESIEDTIERLTHI</sequence>
<accession>A0A0A7FY77</accession>
<keyword evidence="5" id="KW-1185">Reference proteome</keyword>
<name>A0A0A7FY77_9CLOT</name>
<keyword evidence="2" id="KW-0378">Hydrolase</keyword>
<dbReference type="PANTHER" id="PTHR43540">
    <property type="entry name" value="PEROXYUREIDOACRYLATE/UREIDOACRYLATE AMIDOHYDROLASE-RELATED"/>
    <property type="match status" value="1"/>
</dbReference>
<dbReference type="InterPro" id="IPR036380">
    <property type="entry name" value="Isochorismatase-like_sf"/>
</dbReference>
<evidence type="ECO:0000256" key="2">
    <source>
        <dbReference type="ARBA" id="ARBA00022801"/>
    </source>
</evidence>
<dbReference type="RefSeq" id="WP_039316366.1">
    <property type="nucleotide sequence ID" value="NZ_CP006905.1"/>
</dbReference>
<dbReference type="InterPro" id="IPR000868">
    <property type="entry name" value="Isochorismatase-like_dom"/>
</dbReference>
<dbReference type="eggNOG" id="COG1335">
    <property type="taxonomic scope" value="Bacteria"/>
</dbReference>
<dbReference type="Pfam" id="PF00857">
    <property type="entry name" value="Isochorismatase"/>
    <property type="match status" value="1"/>
</dbReference>
<dbReference type="STRING" id="1561.NPD11_48"/>
<dbReference type="CDD" id="cd01014">
    <property type="entry name" value="nicotinamidase_related"/>
    <property type="match status" value="1"/>
</dbReference>
<evidence type="ECO:0000259" key="3">
    <source>
        <dbReference type="Pfam" id="PF00857"/>
    </source>
</evidence>
<evidence type="ECO:0000313" key="5">
    <source>
        <dbReference type="Proteomes" id="UP000030635"/>
    </source>
</evidence>
<dbReference type="Gene3D" id="3.40.50.850">
    <property type="entry name" value="Isochorismatase-like"/>
    <property type="match status" value="1"/>
</dbReference>
<feature type="domain" description="Isochorismatase-like" evidence="3">
    <location>
        <begin position="5"/>
        <end position="146"/>
    </location>
</feature>
<dbReference type="EMBL" id="CP006905">
    <property type="protein sequence ID" value="AIY83855.1"/>
    <property type="molecule type" value="Genomic_DNA"/>
</dbReference>
<dbReference type="OrthoDB" id="9785724at2"/>
<dbReference type="SUPFAM" id="SSF52499">
    <property type="entry name" value="Isochorismatase-like hydrolases"/>
    <property type="match status" value="1"/>
</dbReference>